<gene>
    <name evidence="2" type="ORF">MIMGU_mgv1a022378mg</name>
</gene>
<feature type="region of interest" description="Disordered" evidence="1">
    <location>
        <begin position="163"/>
        <end position="246"/>
    </location>
</feature>
<evidence type="ECO:0000256" key="1">
    <source>
        <dbReference type="SAM" id="MobiDB-lite"/>
    </source>
</evidence>
<keyword evidence="3" id="KW-1185">Reference proteome</keyword>
<sequence length="368" mass="40846">YTKPRRMEGKGAQFSYVFCASEKKESSSEGMAALLSVYGGDGEEMEDPLDKFLTPPPKAKCSEELQEKIIKFLALKSTTGRRFNEDVRKRKEYCNPDFMRNVVLYQNIDEIGSSFGKNVFDPRGYDECDFYDEIEADMSRETERREQEMKKTPKFVLAAPKIISMPTPGSTGFRARDRRRNKKSKWDMVDVDQRNVGKIVLPDPKSDDPPSADANANRQPPPPPLAVENNGKSNSNSEKNGNTAVNLTVSTAAVKTTVKKTRRNYWRTMFWCGDANASNEKRRKSNGKGNGKEDGNMVVMTGNGGAVSAPPATVNTHGERNSRCDLNSGTFDRFFCFWNDRGGWGGDCFCCDSDCGGCDCGGCDCGGD</sequence>
<dbReference type="Proteomes" id="UP000030748">
    <property type="component" value="Unassembled WGS sequence"/>
</dbReference>
<dbReference type="EMBL" id="KI631699">
    <property type="protein sequence ID" value="EYU26229.1"/>
    <property type="molecule type" value="Genomic_DNA"/>
</dbReference>
<dbReference type="PANTHER" id="PTHR13464:SF0">
    <property type="entry name" value="SAP30-BINDING PROTEIN"/>
    <property type="match status" value="1"/>
</dbReference>
<feature type="compositionally biased region" description="Low complexity" evidence="1">
    <location>
        <begin position="228"/>
        <end position="246"/>
    </location>
</feature>
<reference evidence="2 3" key="1">
    <citation type="journal article" date="2013" name="Proc. Natl. Acad. Sci. U.S.A.">
        <title>Fine-scale variation in meiotic recombination in Mimulus inferred from population shotgun sequencing.</title>
        <authorList>
            <person name="Hellsten U."/>
            <person name="Wright K.M."/>
            <person name="Jenkins J."/>
            <person name="Shu S."/>
            <person name="Yuan Y."/>
            <person name="Wessler S.R."/>
            <person name="Schmutz J."/>
            <person name="Willis J.H."/>
            <person name="Rokhsar D.S."/>
        </authorList>
    </citation>
    <scope>NUCLEOTIDE SEQUENCE [LARGE SCALE GENOMIC DNA]</scope>
    <source>
        <strain evidence="3">cv. DUN x IM62</strain>
    </source>
</reference>
<evidence type="ECO:0008006" key="4">
    <source>
        <dbReference type="Google" id="ProtNLM"/>
    </source>
</evidence>
<dbReference type="GO" id="GO:0005634">
    <property type="term" value="C:nucleus"/>
    <property type="evidence" value="ECO:0000318"/>
    <property type="project" value="GO_Central"/>
</dbReference>
<protein>
    <recommendedName>
        <fullName evidence="4">SAP30-binding protein</fullName>
    </recommendedName>
</protein>
<proteinExistence type="predicted"/>
<name>A0A022QF41_ERYGU</name>
<dbReference type="PANTHER" id="PTHR13464">
    <property type="entry name" value="TRANSCRIPTIONAL REGULATOR PROTEIN HCNGP"/>
    <property type="match status" value="1"/>
</dbReference>
<feature type="compositionally biased region" description="Basic and acidic residues" evidence="1">
    <location>
        <begin position="184"/>
        <end position="195"/>
    </location>
</feature>
<feature type="non-terminal residue" evidence="2">
    <location>
        <position position="1"/>
    </location>
</feature>
<dbReference type="Pfam" id="PF07818">
    <property type="entry name" value="HCNGP"/>
    <property type="match status" value="1"/>
</dbReference>
<dbReference type="AlphaFoldDB" id="A0A022QF41"/>
<evidence type="ECO:0000313" key="2">
    <source>
        <dbReference type="EMBL" id="EYU26229.1"/>
    </source>
</evidence>
<accession>A0A022QF41</accession>
<organism evidence="2 3">
    <name type="scientific">Erythranthe guttata</name>
    <name type="common">Yellow monkey flower</name>
    <name type="synonym">Mimulus guttatus</name>
    <dbReference type="NCBI Taxonomy" id="4155"/>
    <lineage>
        <taxon>Eukaryota</taxon>
        <taxon>Viridiplantae</taxon>
        <taxon>Streptophyta</taxon>
        <taxon>Embryophyta</taxon>
        <taxon>Tracheophyta</taxon>
        <taxon>Spermatophyta</taxon>
        <taxon>Magnoliopsida</taxon>
        <taxon>eudicotyledons</taxon>
        <taxon>Gunneridae</taxon>
        <taxon>Pentapetalae</taxon>
        <taxon>asterids</taxon>
        <taxon>lamiids</taxon>
        <taxon>Lamiales</taxon>
        <taxon>Phrymaceae</taxon>
        <taxon>Erythranthe</taxon>
    </lineage>
</organism>
<dbReference type="InterPro" id="IPR012479">
    <property type="entry name" value="SAP30BP"/>
</dbReference>
<evidence type="ECO:0000313" key="3">
    <source>
        <dbReference type="Proteomes" id="UP000030748"/>
    </source>
</evidence>
<dbReference type="GO" id="GO:0006355">
    <property type="term" value="P:regulation of DNA-templated transcription"/>
    <property type="evidence" value="ECO:0007669"/>
    <property type="project" value="InterPro"/>
</dbReference>
<dbReference type="STRING" id="4155.A0A022QF41"/>